<dbReference type="EMBL" id="GDHC01004898">
    <property type="protein sequence ID" value="JAQ13731.1"/>
    <property type="molecule type" value="Transcribed_RNA"/>
</dbReference>
<evidence type="ECO:0000256" key="1">
    <source>
        <dbReference type="SAM" id="MobiDB-lite"/>
    </source>
</evidence>
<sequence length="196" mass="21657">RPFVAVKRAHEKFVQSSTSPQSALAENPMGHVVRSPARGGQDSTDGGLLSLVEQEQYFKQSVHPSTSPLYRDESVSSWRTQSVSEMESSPPHSASPRPQTPAFPVHPRTPYTNASTPTVQFDLSTERLPPKSPTTQRKDRPISPSELSNGTMEYTHTLVQRSTSATPTNYNYKENLSDNYHHSPRSPMHNGSASPT</sequence>
<proteinExistence type="predicted"/>
<feature type="compositionally biased region" description="Polar residues" evidence="1">
    <location>
        <begin position="75"/>
        <end position="92"/>
    </location>
</feature>
<feature type="compositionally biased region" description="Polar residues" evidence="1">
    <location>
        <begin position="57"/>
        <end position="68"/>
    </location>
</feature>
<feature type="compositionally biased region" description="Polar residues" evidence="1">
    <location>
        <begin position="145"/>
        <end position="174"/>
    </location>
</feature>
<protein>
    <submittedName>
        <fullName evidence="2">Uncharacterized protein</fullName>
    </submittedName>
</protein>
<feature type="compositionally biased region" description="Polar residues" evidence="1">
    <location>
        <begin position="110"/>
        <end position="123"/>
    </location>
</feature>
<feature type="non-terminal residue" evidence="2">
    <location>
        <position position="1"/>
    </location>
</feature>
<reference evidence="2" key="1">
    <citation type="journal article" date="2016" name="Gigascience">
        <title>De novo construction of an expanded transcriptome assembly for the western tarnished plant bug, Lygus hesperus.</title>
        <authorList>
            <person name="Tassone E.E."/>
            <person name="Geib S.M."/>
            <person name="Hall B."/>
            <person name="Fabrick J.A."/>
            <person name="Brent C.S."/>
            <person name="Hull J.J."/>
        </authorList>
    </citation>
    <scope>NUCLEOTIDE SEQUENCE</scope>
</reference>
<feature type="non-terminal residue" evidence="2">
    <location>
        <position position="196"/>
    </location>
</feature>
<accession>A0A146M1P7</accession>
<gene>
    <name evidence="2" type="ORF">g.6283</name>
</gene>
<organism evidence="2">
    <name type="scientific">Lygus hesperus</name>
    <name type="common">Western plant bug</name>
    <dbReference type="NCBI Taxonomy" id="30085"/>
    <lineage>
        <taxon>Eukaryota</taxon>
        <taxon>Metazoa</taxon>
        <taxon>Ecdysozoa</taxon>
        <taxon>Arthropoda</taxon>
        <taxon>Hexapoda</taxon>
        <taxon>Insecta</taxon>
        <taxon>Pterygota</taxon>
        <taxon>Neoptera</taxon>
        <taxon>Paraneoptera</taxon>
        <taxon>Hemiptera</taxon>
        <taxon>Heteroptera</taxon>
        <taxon>Panheteroptera</taxon>
        <taxon>Cimicomorpha</taxon>
        <taxon>Miridae</taxon>
        <taxon>Mirini</taxon>
        <taxon>Lygus</taxon>
    </lineage>
</organism>
<evidence type="ECO:0000313" key="2">
    <source>
        <dbReference type="EMBL" id="JAQ13731.1"/>
    </source>
</evidence>
<dbReference type="AlphaFoldDB" id="A0A146M1P7"/>
<name>A0A146M1P7_LYGHE</name>
<feature type="region of interest" description="Disordered" evidence="1">
    <location>
        <begin position="1"/>
        <end position="196"/>
    </location>
</feature>
<feature type="compositionally biased region" description="Polar residues" evidence="1">
    <location>
        <begin position="14"/>
        <end position="24"/>
    </location>
</feature>